<dbReference type="SUPFAM" id="SSF47413">
    <property type="entry name" value="lambda repressor-like DNA-binding domains"/>
    <property type="match status" value="1"/>
</dbReference>
<keyword evidence="1" id="KW-0805">Transcription regulation</keyword>
<evidence type="ECO:0000313" key="6">
    <source>
        <dbReference type="Proteomes" id="UP000461670"/>
    </source>
</evidence>
<dbReference type="Pfam" id="PF00356">
    <property type="entry name" value="LacI"/>
    <property type="match status" value="1"/>
</dbReference>
<evidence type="ECO:0000256" key="1">
    <source>
        <dbReference type="ARBA" id="ARBA00023015"/>
    </source>
</evidence>
<proteinExistence type="predicted"/>
<evidence type="ECO:0000259" key="4">
    <source>
        <dbReference type="PROSITE" id="PS50932"/>
    </source>
</evidence>
<reference evidence="6" key="1">
    <citation type="journal article" date="2020" name="MBio">
        <title>Horizontal gene transfer to a defensive symbiont with a reduced genome amongst a multipartite beetle microbiome.</title>
        <authorList>
            <person name="Waterworth S.C."/>
            <person name="Florez L.V."/>
            <person name="Rees E.R."/>
            <person name="Hertweck C."/>
            <person name="Kaltenpoth M."/>
            <person name="Kwan J.C."/>
        </authorList>
    </citation>
    <scope>NUCLEOTIDE SEQUENCE [LARGE SCALE GENOMIC DNA]</scope>
</reference>
<organism evidence="5 6">
    <name type="scientific">Paracidovorax wautersii</name>
    <dbReference type="NCBI Taxonomy" id="1177982"/>
    <lineage>
        <taxon>Bacteria</taxon>
        <taxon>Pseudomonadati</taxon>
        <taxon>Pseudomonadota</taxon>
        <taxon>Betaproteobacteria</taxon>
        <taxon>Burkholderiales</taxon>
        <taxon>Comamonadaceae</taxon>
        <taxon>Paracidovorax</taxon>
    </lineage>
</organism>
<evidence type="ECO:0000313" key="5">
    <source>
        <dbReference type="EMBL" id="KAF1023657.1"/>
    </source>
</evidence>
<dbReference type="InterPro" id="IPR028082">
    <property type="entry name" value="Peripla_BP_I"/>
</dbReference>
<dbReference type="SUPFAM" id="SSF53822">
    <property type="entry name" value="Periplasmic binding protein-like I"/>
    <property type="match status" value="1"/>
</dbReference>
<dbReference type="Pfam" id="PF13377">
    <property type="entry name" value="Peripla_BP_3"/>
    <property type="match status" value="1"/>
</dbReference>
<keyword evidence="3" id="KW-0804">Transcription</keyword>
<keyword evidence="2" id="KW-0238">DNA-binding</keyword>
<accession>A0A7V8FS10</accession>
<dbReference type="PANTHER" id="PTHR30146">
    <property type="entry name" value="LACI-RELATED TRANSCRIPTIONAL REPRESSOR"/>
    <property type="match status" value="1"/>
</dbReference>
<dbReference type="InterPro" id="IPR000843">
    <property type="entry name" value="HTH_LacI"/>
</dbReference>
<dbReference type="PROSITE" id="PS00356">
    <property type="entry name" value="HTH_LACI_1"/>
    <property type="match status" value="1"/>
</dbReference>
<protein>
    <submittedName>
        <fullName evidence="5">Catabolite control protein A</fullName>
    </submittedName>
</protein>
<feature type="domain" description="HTH lacI-type" evidence="4">
    <location>
        <begin position="5"/>
        <end position="59"/>
    </location>
</feature>
<dbReference type="GO" id="GO:0000976">
    <property type="term" value="F:transcription cis-regulatory region binding"/>
    <property type="evidence" value="ECO:0007669"/>
    <property type="project" value="TreeGrafter"/>
</dbReference>
<gene>
    <name evidence="5" type="primary">ccpA_1</name>
    <name evidence="5" type="ORF">GAK30_00320</name>
</gene>
<dbReference type="InterPro" id="IPR010982">
    <property type="entry name" value="Lambda_DNA-bd_dom_sf"/>
</dbReference>
<evidence type="ECO:0000256" key="2">
    <source>
        <dbReference type="ARBA" id="ARBA00023125"/>
    </source>
</evidence>
<dbReference type="GO" id="GO:0003700">
    <property type="term" value="F:DNA-binding transcription factor activity"/>
    <property type="evidence" value="ECO:0007669"/>
    <property type="project" value="TreeGrafter"/>
</dbReference>
<dbReference type="InterPro" id="IPR046335">
    <property type="entry name" value="LacI/GalR-like_sensor"/>
</dbReference>
<sequence>MGKNVSVRDVAREAGVSIGSVSRVLNGGPHVSQDLRERVYSVVERLGYRANVHARGLRTGSSRIVGCMVPEIRNQIYASFVGAVEARLNASGYMMLLGNSHGSAPRERQLLAFFESHGVDGIIATPGSKGEDFLRGPFGAGRTPLVVLDRDVDGACDAVLIDQEGGVRAATQHLIGLGHRRIALFTGGVGLRSGRGRIQGWRDAHRARGLPADDGLIGLVSAWSQSSYDDMRAMLRLPEPPTAVIAPSTRVLSGALKAVRDAGLAWPVDFSAVAIGATDAGEFAWPELTTVAWDAEASGRLACELLLARLEPSAQAPSRPVPAQRLLLDTWLQQGQSCGPAPRASRRR</sequence>
<dbReference type="Gene3D" id="1.10.260.40">
    <property type="entry name" value="lambda repressor-like DNA-binding domains"/>
    <property type="match status" value="1"/>
</dbReference>
<dbReference type="Proteomes" id="UP000461670">
    <property type="component" value="Unassembled WGS sequence"/>
</dbReference>
<dbReference type="CDD" id="cd01392">
    <property type="entry name" value="HTH_LacI"/>
    <property type="match status" value="1"/>
</dbReference>
<dbReference type="EMBL" id="WNDQ01000003">
    <property type="protein sequence ID" value="KAF1023657.1"/>
    <property type="molecule type" value="Genomic_DNA"/>
</dbReference>
<dbReference type="PROSITE" id="PS50932">
    <property type="entry name" value="HTH_LACI_2"/>
    <property type="match status" value="1"/>
</dbReference>
<name>A0A7V8FS10_9BURK</name>
<dbReference type="SMART" id="SM00354">
    <property type="entry name" value="HTH_LACI"/>
    <property type="match status" value="1"/>
</dbReference>
<dbReference type="PANTHER" id="PTHR30146:SF109">
    <property type="entry name" value="HTH-TYPE TRANSCRIPTIONAL REGULATOR GALS"/>
    <property type="match status" value="1"/>
</dbReference>
<evidence type="ECO:0000256" key="3">
    <source>
        <dbReference type="ARBA" id="ARBA00023163"/>
    </source>
</evidence>
<dbReference type="Gene3D" id="3.40.50.2300">
    <property type="match status" value="2"/>
</dbReference>
<comment type="caution">
    <text evidence="5">The sequence shown here is derived from an EMBL/GenBank/DDBJ whole genome shotgun (WGS) entry which is preliminary data.</text>
</comment>
<dbReference type="AlphaFoldDB" id="A0A7V8FS10"/>